<feature type="transmembrane region" description="Helical" evidence="7">
    <location>
        <begin position="130"/>
        <end position="153"/>
    </location>
</feature>
<feature type="transmembrane region" description="Helical" evidence="7">
    <location>
        <begin position="439"/>
        <end position="458"/>
    </location>
</feature>
<feature type="transmembrane region" description="Helical" evidence="7">
    <location>
        <begin position="398"/>
        <end position="419"/>
    </location>
</feature>
<dbReference type="GO" id="GO:0042910">
    <property type="term" value="F:xenobiotic transmembrane transporter activity"/>
    <property type="evidence" value="ECO:0007669"/>
    <property type="project" value="InterPro"/>
</dbReference>
<protein>
    <submittedName>
        <fullName evidence="8">MATE efflux protein</fullName>
    </submittedName>
</protein>
<feature type="transmembrane region" description="Helical" evidence="7">
    <location>
        <begin position="492"/>
        <end position="516"/>
    </location>
</feature>
<dbReference type="Proteomes" id="UP000276886">
    <property type="component" value="Unassembled WGS sequence"/>
</dbReference>
<feature type="transmembrane region" description="Helical" evidence="7">
    <location>
        <begin position="359"/>
        <end position="378"/>
    </location>
</feature>
<dbReference type="GO" id="GO:0005886">
    <property type="term" value="C:plasma membrane"/>
    <property type="evidence" value="ECO:0007669"/>
    <property type="project" value="UniProtKB-SubCell"/>
</dbReference>
<evidence type="ECO:0000256" key="3">
    <source>
        <dbReference type="ARBA" id="ARBA00022475"/>
    </source>
</evidence>
<evidence type="ECO:0000256" key="2">
    <source>
        <dbReference type="ARBA" id="ARBA00022448"/>
    </source>
</evidence>
<dbReference type="EMBL" id="RBPQ01000144">
    <property type="protein sequence ID" value="RMO27206.1"/>
    <property type="molecule type" value="Genomic_DNA"/>
</dbReference>
<name>A0A3M3U214_PSESJ</name>
<evidence type="ECO:0000313" key="8">
    <source>
        <dbReference type="EMBL" id="RMO27206.1"/>
    </source>
</evidence>
<evidence type="ECO:0000256" key="7">
    <source>
        <dbReference type="SAM" id="Phobius"/>
    </source>
</evidence>
<sequence length="538" mass="57588">MLNLSSEPTSPDDHILDPVRKVRECGSCEAKRTRKPLLRIVNKYSERVFNAAPRSAATFHTEIEVMQCRCSFEISEKIRIMVVTKAAFTKGSVLRHVVFMTSTSATSLLSIFLIEVLTVIYIAMLRDDSLVAAFAVAKTLLFFIISMILGIAVAVSTTVSRSLGSGVPDQARRLASSGVLLGILATVCGAALELVVLDQSIRMLGGEGNSFIAAREYLSLTLPASVLIAVEQLCVQILRSAGFGKQAMWTLLTATAAVAIADPLLIVIFDLGLVGAGIAYLISSLVSACLGFYYIHRVAHLTCRISLKYLLGDISDIGRTAMPAMMGNLATPVGMAYVMAAMAPFGSQALAAIGVIDRVIQVAFCVVFAMPGALIPILGQNLGAMNTARVSQAVKTTYGLMICYGAATSLLLILLAEPLARLFHVSGEGLVVFSAFCRWGGLLWTLIGLQFIATSIFLSAGRPMYVTLFGWLRASLGTVPFVWYGAQAFGSVGVMLGQLLGNTIVAFCACWVAHLLMKKRIGNKLDPTGNRSRHRGNS</sequence>
<reference evidence="8 9" key="1">
    <citation type="submission" date="2018-08" db="EMBL/GenBank/DDBJ databases">
        <title>Recombination of ecologically and evolutionarily significant loci maintains genetic cohesion in the Pseudomonas syringae species complex.</title>
        <authorList>
            <person name="Dillon M."/>
            <person name="Thakur S."/>
            <person name="Almeida R.N.D."/>
            <person name="Weir B.S."/>
            <person name="Guttman D.S."/>
        </authorList>
    </citation>
    <scope>NUCLEOTIDE SEQUENCE [LARGE SCALE GENOMIC DNA]</scope>
    <source>
        <strain evidence="8 9">ICMP 2788</strain>
    </source>
</reference>
<feature type="transmembrane region" description="Helical" evidence="7">
    <location>
        <begin position="97"/>
        <end position="124"/>
    </location>
</feature>
<feature type="transmembrane region" description="Helical" evidence="7">
    <location>
        <begin position="465"/>
        <end position="486"/>
    </location>
</feature>
<evidence type="ECO:0000313" key="9">
    <source>
        <dbReference type="Proteomes" id="UP000276886"/>
    </source>
</evidence>
<evidence type="ECO:0000256" key="6">
    <source>
        <dbReference type="ARBA" id="ARBA00023136"/>
    </source>
</evidence>
<proteinExistence type="predicted"/>
<keyword evidence="4 7" id="KW-0812">Transmembrane</keyword>
<keyword evidence="2" id="KW-0813">Transport</keyword>
<dbReference type="InterPro" id="IPR052031">
    <property type="entry name" value="Membrane_Transporter-Flippase"/>
</dbReference>
<keyword evidence="3" id="KW-1003">Cell membrane</keyword>
<feature type="transmembrane region" description="Helical" evidence="7">
    <location>
        <begin position="275"/>
        <end position="295"/>
    </location>
</feature>
<keyword evidence="6 7" id="KW-0472">Membrane</keyword>
<comment type="caution">
    <text evidence="8">The sequence shown here is derived from an EMBL/GenBank/DDBJ whole genome shotgun (WGS) entry which is preliminary data.</text>
</comment>
<dbReference type="Pfam" id="PF01554">
    <property type="entry name" value="MatE"/>
    <property type="match status" value="2"/>
</dbReference>
<gene>
    <name evidence="8" type="ORF">ALQ44_05080</name>
</gene>
<dbReference type="PANTHER" id="PTHR43549">
    <property type="entry name" value="MULTIDRUG RESISTANCE PROTEIN YPNP-RELATED"/>
    <property type="match status" value="1"/>
</dbReference>
<evidence type="ECO:0000256" key="4">
    <source>
        <dbReference type="ARBA" id="ARBA00022692"/>
    </source>
</evidence>
<keyword evidence="5 7" id="KW-1133">Transmembrane helix</keyword>
<dbReference type="PANTHER" id="PTHR43549:SF2">
    <property type="entry name" value="MULTIDRUG RESISTANCE PROTEIN NORM-RELATED"/>
    <property type="match status" value="1"/>
</dbReference>
<dbReference type="InterPro" id="IPR002528">
    <property type="entry name" value="MATE_fam"/>
</dbReference>
<comment type="subcellular location">
    <subcellularLocation>
        <location evidence="1">Cell membrane</location>
        <topology evidence="1">Multi-pass membrane protein</topology>
    </subcellularLocation>
</comment>
<dbReference type="AlphaFoldDB" id="A0A3M3U214"/>
<organism evidence="8 9">
    <name type="scientific">Pseudomonas syringae pv. pisi</name>
    <dbReference type="NCBI Taxonomy" id="59510"/>
    <lineage>
        <taxon>Bacteria</taxon>
        <taxon>Pseudomonadati</taxon>
        <taxon>Pseudomonadota</taxon>
        <taxon>Gammaproteobacteria</taxon>
        <taxon>Pseudomonadales</taxon>
        <taxon>Pseudomonadaceae</taxon>
        <taxon>Pseudomonas</taxon>
        <taxon>Pseudomonas syringae</taxon>
    </lineage>
</organism>
<accession>A0A3M3U214</accession>
<feature type="transmembrane region" description="Helical" evidence="7">
    <location>
        <begin position="329"/>
        <end position="353"/>
    </location>
</feature>
<evidence type="ECO:0000256" key="1">
    <source>
        <dbReference type="ARBA" id="ARBA00004651"/>
    </source>
</evidence>
<feature type="transmembrane region" description="Helical" evidence="7">
    <location>
        <begin position="247"/>
        <end position="269"/>
    </location>
</feature>
<evidence type="ECO:0000256" key="5">
    <source>
        <dbReference type="ARBA" id="ARBA00022989"/>
    </source>
</evidence>
<dbReference type="GO" id="GO:0015297">
    <property type="term" value="F:antiporter activity"/>
    <property type="evidence" value="ECO:0007669"/>
    <property type="project" value="InterPro"/>
</dbReference>
<feature type="transmembrane region" description="Helical" evidence="7">
    <location>
        <begin position="174"/>
        <end position="197"/>
    </location>
</feature>